<proteinExistence type="predicted"/>
<dbReference type="AlphaFoldDB" id="A0A8C5NIR3"/>
<name>A0A8C5NIR3_JUNHY</name>
<organism evidence="2 3">
    <name type="scientific">Junco hyemalis</name>
    <name type="common">Dark-eyed junco</name>
    <dbReference type="NCBI Taxonomy" id="40217"/>
    <lineage>
        <taxon>Eukaryota</taxon>
        <taxon>Metazoa</taxon>
        <taxon>Chordata</taxon>
        <taxon>Craniata</taxon>
        <taxon>Vertebrata</taxon>
        <taxon>Euteleostomi</taxon>
        <taxon>Archelosauria</taxon>
        <taxon>Archosauria</taxon>
        <taxon>Dinosauria</taxon>
        <taxon>Saurischia</taxon>
        <taxon>Theropoda</taxon>
        <taxon>Coelurosauria</taxon>
        <taxon>Aves</taxon>
        <taxon>Neognathae</taxon>
        <taxon>Neoaves</taxon>
        <taxon>Telluraves</taxon>
        <taxon>Australaves</taxon>
        <taxon>Passeriformes</taxon>
        <taxon>Passerellidae</taxon>
        <taxon>Junco</taxon>
    </lineage>
</organism>
<dbReference type="Proteomes" id="UP000694408">
    <property type="component" value="Unplaced"/>
</dbReference>
<feature type="region of interest" description="Disordered" evidence="1">
    <location>
        <begin position="161"/>
        <end position="197"/>
    </location>
</feature>
<feature type="compositionally biased region" description="Polar residues" evidence="1">
    <location>
        <begin position="167"/>
        <end position="176"/>
    </location>
</feature>
<reference evidence="2" key="2">
    <citation type="submission" date="2025-09" db="UniProtKB">
        <authorList>
            <consortium name="Ensembl"/>
        </authorList>
    </citation>
    <scope>IDENTIFICATION</scope>
</reference>
<sequence>MHKRSPVFFNYLYAPAEVEALKPNVNMSSLKKWDYYVEEILATGPSYDWTMVPAKCSVSEENDQADGSASQTKRKIVWPCYDDIKKIQPDAITSLLNEIERLESKLNQSPERWQLLWERVKMNLKDDSRQDNLWRHPSGSSGMMSPNLHSYQKRSLLEIPDSGLGEKQSSSISPSNGVDRRTTTLYNHFTSKTDENR</sequence>
<evidence type="ECO:0000256" key="1">
    <source>
        <dbReference type="SAM" id="MobiDB-lite"/>
    </source>
</evidence>
<dbReference type="Ensembl" id="ENSJHYT00000002504.1">
    <property type="protein sequence ID" value="ENSJHYP00000002024.1"/>
    <property type="gene ID" value="ENSJHYG00000001716.1"/>
</dbReference>
<keyword evidence="3" id="KW-1185">Reference proteome</keyword>
<protein>
    <submittedName>
        <fullName evidence="2">Uncharacterized protein</fullName>
    </submittedName>
</protein>
<accession>A0A8C5NIR3</accession>
<evidence type="ECO:0000313" key="3">
    <source>
        <dbReference type="Proteomes" id="UP000694408"/>
    </source>
</evidence>
<reference evidence="2" key="1">
    <citation type="submission" date="2025-08" db="UniProtKB">
        <authorList>
            <consortium name="Ensembl"/>
        </authorList>
    </citation>
    <scope>IDENTIFICATION</scope>
</reference>
<evidence type="ECO:0000313" key="2">
    <source>
        <dbReference type="Ensembl" id="ENSJHYP00000002024.1"/>
    </source>
</evidence>